<keyword evidence="4 9" id="KW-0460">Magnesium</keyword>
<feature type="binding site" evidence="9">
    <location>
        <begin position="41"/>
        <end position="45"/>
    </location>
    <ligand>
        <name>4-amino-2-methyl-5-(diphosphooxymethyl)pyrimidine</name>
        <dbReference type="ChEBI" id="CHEBI:57841"/>
    </ligand>
</feature>
<comment type="catalytic activity">
    <reaction evidence="7 9 10">
        <text>2-(2-carboxy-4-methylthiazol-5-yl)ethyl phosphate + 4-amino-2-methyl-5-(diphosphooxymethyl)pyrimidine + 2 H(+) = thiamine phosphate + CO2 + diphosphate</text>
        <dbReference type="Rhea" id="RHEA:47848"/>
        <dbReference type="ChEBI" id="CHEBI:15378"/>
        <dbReference type="ChEBI" id="CHEBI:16526"/>
        <dbReference type="ChEBI" id="CHEBI:33019"/>
        <dbReference type="ChEBI" id="CHEBI:37575"/>
        <dbReference type="ChEBI" id="CHEBI:57841"/>
        <dbReference type="ChEBI" id="CHEBI:62890"/>
        <dbReference type="EC" id="2.5.1.3"/>
    </reaction>
</comment>
<keyword evidence="14" id="KW-1185">Reference proteome</keyword>
<evidence type="ECO:0000313" key="14">
    <source>
        <dbReference type="Proteomes" id="UP001597458"/>
    </source>
</evidence>
<comment type="pathway">
    <text evidence="1 9 11">Cofactor biosynthesis; thiamine diphosphate biosynthesis; thiamine phosphate from 4-amino-2-methyl-5-diphosphomethylpyrimidine and 4-methyl-5-(2-phosphoethyl)-thiazole: step 1/1.</text>
</comment>
<feature type="binding site" evidence="9">
    <location>
        <begin position="138"/>
        <end position="140"/>
    </location>
    <ligand>
        <name>2-[(2R,5Z)-2-carboxy-4-methylthiazol-5(2H)-ylidene]ethyl phosphate</name>
        <dbReference type="ChEBI" id="CHEBI:62899"/>
    </ligand>
</feature>
<feature type="binding site" evidence="9">
    <location>
        <position position="168"/>
    </location>
    <ligand>
        <name>2-[(2R,5Z)-2-carboxy-4-methylthiazol-5(2H)-ylidene]ethyl phosphate</name>
        <dbReference type="ChEBI" id="CHEBI:62899"/>
    </ligand>
</feature>
<comment type="caution">
    <text evidence="13">The sequence shown here is derived from an EMBL/GenBank/DDBJ whole genome shotgun (WGS) entry which is preliminary data.</text>
</comment>
<reference evidence="14" key="1">
    <citation type="journal article" date="2019" name="Int. J. Syst. Evol. Microbiol.">
        <title>The Global Catalogue of Microorganisms (GCM) 10K type strain sequencing project: providing services to taxonomists for standard genome sequencing and annotation.</title>
        <authorList>
            <consortium name="The Broad Institute Genomics Platform"/>
            <consortium name="The Broad Institute Genome Sequencing Center for Infectious Disease"/>
            <person name="Wu L."/>
            <person name="Ma J."/>
        </authorList>
    </citation>
    <scope>NUCLEOTIDE SEQUENCE [LARGE SCALE GENOMIC DNA]</scope>
    <source>
        <strain evidence="14">TISTR 2241</strain>
    </source>
</reference>
<evidence type="ECO:0000313" key="13">
    <source>
        <dbReference type="EMBL" id="MFD2618460.1"/>
    </source>
</evidence>
<dbReference type="RefSeq" id="WP_141190950.1">
    <property type="nucleotide sequence ID" value="NZ_JBHUMR010000015.1"/>
</dbReference>
<dbReference type="InterPro" id="IPR013785">
    <property type="entry name" value="Aldolase_TIM"/>
</dbReference>
<sequence>MSNLNVDYRLYLVTEAYHPDQDDEYFRKVESALKGGVTLLQFREKKASSKILYDVAKRLKQLAHHYQVPFIVNDRVDVALAVDADGVHIGQDDLPADFVRELIGHDKILGVSAATIDEAVKAEHDGADYIGVGAVFPTSSKSDATVITSEMFQAIRERVDLPMVAIGGITIDNVKDLKSFNIDGIAVISAILSQKDCEQAARHLLEVQIKSEQY</sequence>
<evidence type="ECO:0000256" key="8">
    <source>
        <dbReference type="ARBA" id="ARBA00047883"/>
    </source>
</evidence>
<organism evidence="13 14">
    <name type="scientific">Terrilactibacillus laevilacticus</name>
    <dbReference type="NCBI Taxonomy" id="1380157"/>
    <lineage>
        <taxon>Bacteria</taxon>
        <taxon>Bacillati</taxon>
        <taxon>Bacillota</taxon>
        <taxon>Bacilli</taxon>
        <taxon>Bacillales</taxon>
        <taxon>Bacillaceae</taxon>
        <taxon>Terrilactibacillus</taxon>
    </lineage>
</organism>
<feature type="binding site" evidence="9">
    <location>
        <position position="93"/>
    </location>
    <ligand>
        <name>Mg(2+)</name>
        <dbReference type="ChEBI" id="CHEBI:18420"/>
    </ligand>
</feature>
<evidence type="ECO:0000256" key="7">
    <source>
        <dbReference type="ARBA" id="ARBA00047851"/>
    </source>
</evidence>
<dbReference type="InterPro" id="IPR034291">
    <property type="entry name" value="TMP_synthase"/>
</dbReference>
<protein>
    <recommendedName>
        <fullName evidence="9">Thiamine-phosphate synthase</fullName>
        <shortName evidence="9">TP synthase</shortName>
        <shortName evidence="9">TPS</shortName>
        <ecNumber evidence="9">2.5.1.3</ecNumber>
    </recommendedName>
    <alternativeName>
        <fullName evidence="9">Thiamine-phosphate pyrophosphorylase</fullName>
        <shortName evidence="9">TMP pyrophosphorylase</shortName>
        <shortName evidence="9">TMP-PPase</shortName>
    </alternativeName>
</protein>
<evidence type="ECO:0000256" key="11">
    <source>
        <dbReference type="RuleBase" id="RU004253"/>
    </source>
</evidence>
<comment type="catalytic activity">
    <reaction evidence="6 9 10">
        <text>4-methyl-5-(2-phosphooxyethyl)-thiazole + 4-amino-2-methyl-5-(diphosphooxymethyl)pyrimidine + H(+) = thiamine phosphate + diphosphate</text>
        <dbReference type="Rhea" id="RHEA:22328"/>
        <dbReference type="ChEBI" id="CHEBI:15378"/>
        <dbReference type="ChEBI" id="CHEBI:33019"/>
        <dbReference type="ChEBI" id="CHEBI:37575"/>
        <dbReference type="ChEBI" id="CHEBI:57841"/>
        <dbReference type="ChEBI" id="CHEBI:58296"/>
        <dbReference type="EC" id="2.5.1.3"/>
    </reaction>
</comment>
<dbReference type="PANTHER" id="PTHR20857:SF15">
    <property type="entry name" value="THIAMINE-PHOSPHATE SYNTHASE"/>
    <property type="match status" value="1"/>
</dbReference>
<evidence type="ECO:0000256" key="5">
    <source>
        <dbReference type="ARBA" id="ARBA00022977"/>
    </source>
</evidence>
<comment type="catalytic activity">
    <reaction evidence="8 9 10">
        <text>2-[(2R,5Z)-2-carboxy-4-methylthiazol-5(2H)-ylidene]ethyl phosphate + 4-amino-2-methyl-5-(diphosphooxymethyl)pyrimidine + 2 H(+) = thiamine phosphate + CO2 + diphosphate</text>
        <dbReference type="Rhea" id="RHEA:47844"/>
        <dbReference type="ChEBI" id="CHEBI:15378"/>
        <dbReference type="ChEBI" id="CHEBI:16526"/>
        <dbReference type="ChEBI" id="CHEBI:33019"/>
        <dbReference type="ChEBI" id="CHEBI:37575"/>
        <dbReference type="ChEBI" id="CHEBI:57841"/>
        <dbReference type="ChEBI" id="CHEBI:62899"/>
        <dbReference type="EC" id="2.5.1.3"/>
    </reaction>
</comment>
<keyword evidence="3 9" id="KW-0479">Metal-binding</keyword>
<dbReference type="CDD" id="cd00564">
    <property type="entry name" value="TMP_TenI"/>
    <property type="match status" value="1"/>
</dbReference>
<comment type="similarity">
    <text evidence="9 10">Belongs to the thiamine-phosphate synthase family.</text>
</comment>
<evidence type="ECO:0000256" key="4">
    <source>
        <dbReference type="ARBA" id="ARBA00022842"/>
    </source>
</evidence>
<evidence type="ECO:0000256" key="6">
    <source>
        <dbReference type="ARBA" id="ARBA00047334"/>
    </source>
</evidence>
<feature type="binding site" evidence="9">
    <location>
        <position position="73"/>
    </location>
    <ligand>
        <name>4-amino-2-methyl-5-(diphosphooxymethyl)pyrimidine</name>
        <dbReference type="ChEBI" id="CHEBI:57841"/>
    </ligand>
</feature>
<dbReference type="EMBL" id="JBHUMR010000015">
    <property type="protein sequence ID" value="MFD2618460.1"/>
    <property type="molecule type" value="Genomic_DNA"/>
</dbReference>
<proteinExistence type="inferred from homology"/>
<dbReference type="Gene3D" id="3.20.20.70">
    <property type="entry name" value="Aldolase class I"/>
    <property type="match status" value="1"/>
</dbReference>
<dbReference type="Proteomes" id="UP001597458">
    <property type="component" value="Unassembled WGS sequence"/>
</dbReference>
<feature type="binding site" evidence="9">
    <location>
        <position position="141"/>
    </location>
    <ligand>
        <name>4-amino-2-methyl-5-(diphosphooxymethyl)pyrimidine</name>
        <dbReference type="ChEBI" id="CHEBI:57841"/>
    </ligand>
</feature>
<comment type="cofactor">
    <cofactor evidence="9">
        <name>Mg(2+)</name>
        <dbReference type="ChEBI" id="CHEBI:18420"/>
    </cofactor>
    <text evidence="9">Binds 1 Mg(2+) ion per subunit.</text>
</comment>
<gene>
    <name evidence="9 13" type="primary">thiE</name>
    <name evidence="13" type="ORF">ACFSTF_14220</name>
</gene>
<evidence type="ECO:0000259" key="12">
    <source>
        <dbReference type="Pfam" id="PF02581"/>
    </source>
</evidence>
<dbReference type="EC" id="2.5.1.3" evidence="9"/>
<name>A0ABW5PU30_9BACI</name>
<feature type="binding site" evidence="9">
    <location>
        <position position="112"/>
    </location>
    <ligand>
        <name>4-amino-2-methyl-5-(diphosphooxymethyl)pyrimidine</name>
        <dbReference type="ChEBI" id="CHEBI:57841"/>
    </ligand>
</feature>
<evidence type="ECO:0000256" key="10">
    <source>
        <dbReference type="RuleBase" id="RU003826"/>
    </source>
</evidence>
<feature type="binding site" evidence="9">
    <location>
        <position position="74"/>
    </location>
    <ligand>
        <name>Mg(2+)</name>
        <dbReference type="ChEBI" id="CHEBI:18420"/>
    </ligand>
</feature>
<dbReference type="NCBIfam" id="TIGR00693">
    <property type="entry name" value="thiE"/>
    <property type="match status" value="1"/>
</dbReference>
<dbReference type="InterPro" id="IPR022998">
    <property type="entry name" value="ThiamineP_synth_TenI"/>
</dbReference>
<evidence type="ECO:0000256" key="2">
    <source>
        <dbReference type="ARBA" id="ARBA00022679"/>
    </source>
</evidence>
<comment type="function">
    <text evidence="9">Condenses 4-methyl-5-(beta-hydroxyethyl)thiazole monophosphate (THZ-P) and 2-methyl-4-amino-5-hydroxymethyl pyrimidine pyrophosphate (HMP-PP) to form thiamine monophosphate (TMP).</text>
</comment>
<dbReference type="Pfam" id="PF02581">
    <property type="entry name" value="TMP-TENI"/>
    <property type="match status" value="1"/>
</dbReference>
<dbReference type="HAMAP" id="MF_00097">
    <property type="entry name" value="TMP_synthase"/>
    <property type="match status" value="1"/>
</dbReference>
<feature type="binding site" evidence="9">
    <location>
        <begin position="188"/>
        <end position="189"/>
    </location>
    <ligand>
        <name>2-[(2R,5Z)-2-carboxy-4-methylthiazol-5(2H)-ylidene]ethyl phosphate</name>
        <dbReference type="ChEBI" id="CHEBI:62899"/>
    </ligand>
</feature>
<accession>A0ABW5PU30</accession>
<dbReference type="GO" id="GO:0004789">
    <property type="term" value="F:thiamine-phosphate diphosphorylase activity"/>
    <property type="evidence" value="ECO:0007669"/>
    <property type="project" value="UniProtKB-EC"/>
</dbReference>
<evidence type="ECO:0000256" key="3">
    <source>
        <dbReference type="ARBA" id="ARBA00022723"/>
    </source>
</evidence>
<dbReference type="PANTHER" id="PTHR20857">
    <property type="entry name" value="THIAMINE-PHOSPHATE PYROPHOSPHORYLASE"/>
    <property type="match status" value="1"/>
</dbReference>
<feature type="domain" description="Thiamine phosphate synthase/TenI" evidence="12">
    <location>
        <begin position="10"/>
        <end position="191"/>
    </location>
</feature>
<dbReference type="SUPFAM" id="SSF51391">
    <property type="entry name" value="Thiamin phosphate synthase"/>
    <property type="match status" value="1"/>
</dbReference>
<evidence type="ECO:0000256" key="1">
    <source>
        <dbReference type="ARBA" id="ARBA00005165"/>
    </source>
</evidence>
<keyword evidence="2 9" id="KW-0808">Transferase</keyword>
<evidence type="ECO:0000256" key="9">
    <source>
        <dbReference type="HAMAP-Rule" id="MF_00097"/>
    </source>
</evidence>
<dbReference type="InterPro" id="IPR036206">
    <property type="entry name" value="ThiamineP_synth_sf"/>
</dbReference>
<keyword evidence="5 9" id="KW-0784">Thiamine biosynthesis</keyword>